<organism evidence="4 5">
    <name type="scientific">Haematococcus lacustris</name>
    <name type="common">Green alga</name>
    <name type="synonym">Haematococcus pluvialis</name>
    <dbReference type="NCBI Taxonomy" id="44745"/>
    <lineage>
        <taxon>Eukaryota</taxon>
        <taxon>Viridiplantae</taxon>
        <taxon>Chlorophyta</taxon>
        <taxon>core chlorophytes</taxon>
        <taxon>Chlorophyceae</taxon>
        <taxon>CS clade</taxon>
        <taxon>Chlamydomonadales</taxon>
        <taxon>Haematococcaceae</taxon>
        <taxon>Haematococcus</taxon>
    </lineage>
</organism>
<feature type="non-terminal residue" evidence="4">
    <location>
        <position position="268"/>
    </location>
</feature>
<dbReference type="Pfam" id="PF04116">
    <property type="entry name" value="FA_hydroxylase"/>
    <property type="match status" value="1"/>
</dbReference>
<dbReference type="EMBL" id="BLLF01004295">
    <property type="protein sequence ID" value="GFH29332.1"/>
    <property type="molecule type" value="Genomic_DNA"/>
</dbReference>
<reference evidence="4 5" key="1">
    <citation type="submission" date="2020-02" db="EMBL/GenBank/DDBJ databases">
        <title>Draft genome sequence of Haematococcus lacustris strain NIES-144.</title>
        <authorList>
            <person name="Morimoto D."/>
            <person name="Nakagawa S."/>
            <person name="Yoshida T."/>
            <person name="Sawayama S."/>
        </authorList>
    </citation>
    <scope>NUCLEOTIDE SEQUENCE [LARGE SCALE GENOMIC DNA]</scope>
    <source>
        <strain evidence="4 5">NIES-144</strain>
    </source>
</reference>
<dbReference type="GO" id="GO:0008610">
    <property type="term" value="P:lipid biosynthetic process"/>
    <property type="evidence" value="ECO:0007669"/>
    <property type="project" value="InterPro"/>
</dbReference>
<gene>
    <name evidence="4" type="ORF">HaLaN_27974</name>
</gene>
<evidence type="ECO:0000256" key="2">
    <source>
        <dbReference type="SAM" id="MobiDB-lite"/>
    </source>
</evidence>
<dbReference type="Proteomes" id="UP000485058">
    <property type="component" value="Unassembled WGS sequence"/>
</dbReference>
<evidence type="ECO:0000313" key="4">
    <source>
        <dbReference type="EMBL" id="GFH29332.1"/>
    </source>
</evidence>
<dbReference type="GO" id="GO:0016491">
    <property type="term" value="F:oxidoreductase activity"/>
    <property type="evidence" value="ECO:0007669"/>
    <property type="project" value="InterPro"/>
</dbReference>
<sequence>MLTPPSEQQGAKAELDTSSTRKCKGAGGIGPNMSSKMHLDQVGGEASWQQVLFLSVGGLRGSLSLVLAQTIATLTKTSAQSSEEERREDRVKAEAAMYTAGFVIMTLVVNAPLSTVPSAFTGYSFHVLEAALVFANEVLVVWLLPLHLGLHRLYHLVTTIVHLGGHAGYEMAPFIPTLEGLVLLALRGWRAHSPELNTVQHHDMHHRYPFAHFSLYFTHWDRWCGTLHAKYEDTLFRYFGAANPASAPGVQSAGLRPNEADMARCSST</sequence>
<feature type="non-terminal residue" evidence="4">
    <location>
        <position position="1"/>
    </location>
</feature>
<dbReference type="GO" id="GO:0005506">
    <property type="term" value="F:iron ion binding"/>
    <property type="evidence" value="ECO:0007669"/>
    <property type="project" value="InterPro"/>
</dbReference>
<comment type="caution">
    <text evidence="4">The sequence shown here is derived from an EMBL/GenBank/DDBJ whole genome shotgun (WGS) entry which is preliminary data.</text>
</comment>
<dbReference type="AlphaFoldDB" id="A0A6A0A9S0"/>
<accession>A0A6A0A9S0</accession>
<comment type="similarity">
    <text evidence="1">Belongs to the sterol desaturase family.</text>
</comment>
<protein>
    <submittedName>
        <fullName evidence="4">Fatty acid hydroxylase domain-containing protein</fullName>
    </submittedName>
</protein>
<evidence type="ECO:0000313" key="5">
    <source>
        <dbReference type="Proteomes" id="UP000485058"/>
    </source>
</evidence>
<evidence type="ECO:0000256" key="1">
    <source>
        <dbReference type="ARBA" id="ARBA00009324"/>
    </source>
</evidence>
<feature type="region of interest" description="Disordered" evidence="2">
    <location>
        <begin position="1"/>
        <end position="30"/>
    </location>
</feature>
<proteinExistence type="inferred from homology"/>
<evidence type="ECO:0000259" key="3">
    <source>
        <dbReference type="Pfam" id="PF04116"/>
    </source>
</evidence>
<feature type="domain" description="Fatty acid hydroxylase" evidence="3">
    <location>
        <begin position="115"/>
        <end position="226"/>
    </location>
</feature>
<keyword evidence="5" id="KW-1185">Reference proteome</keyword>
<dbReference type="InterPro" id="IPR006694">
    <property type="entry name" value="Fatty_acid_hydroxylase"/>
</dbReference>
<name>A0A6A0A9S0_HAELA</name>